<evidence type="ECO:0000313" key="3">
    <source>
        <dbReference type="Proteomes" id="UP001652600"/>
    </source>
</evidence>
<dbReference type="InterPro" id="IPR001360">
    <property type="entry name" value="Glyco_hydro_1"/>
</dbReference>
<keyword evidence="3" id="KW-1185">Reference proteome</keyword>
<dbReference type="Proteomes" id="UP001652600">
    <property type="component" value="Chromosome 10"/>
</dbReference>
<name>A0ABM3L8R8_CUCME</name>
<dbReference type="PANTHER" id="PTHR10353:SF175">
    <property type="entry name" value="BETA-GLUCOSIDASE 18-LIKE ISOFORM X1"/>
    <property type="match status" value="1"/>
</dbReference>
<dbReference type="Pfam" id="PF00232">
    <property type="entry name" value="Glyco_hydro_1"/>
    <property type="match status" value="1"/>
</dbReference>
<dbReference type="RefSeq" id="XP_050946429.1">
    <property type="nucleotide sequence ID" value="XM_051090472.1"/>
</dbReference>
<dbReference type="InterPro" id="IPR017853">
    <property type="entry name" value="GH"/>
</dbReference>
<gene>
    <name evidence="4" type="primary">LOC103500252</name>
</gene>
<dbReference type="SUPFAM" id="SSF51445">
    <property type="entry name" value="(Trans)glycosidases"/>
    <property type="match status" value="1"/>
</dbReference>
<dbReference type="Gene3D" id="3.20.20.80">
    <property type="entry name" value="Glycosidases"/>
    <property type="match status" value="1"/>
</dbReference>
<dbReference type="GeneID" id="103500252"/>
<proteinExistence type="inferred from homology"/>
<evidence type="ECO:0000313" key="4">
    <source>
        <dbReference type="RefSeq" id="XP_050946429.1"/>
    </source>
</evidence>
<organism evidence="3 4">
    <name type="scientific">Cucumis melo</name>
    <name type="common">Muskmelon</name>
    <dbReference type="NCBI Taxonomy" id="3656"/>
    <lineage>
        <taxon>Eukaryota</taxon>
        <taxon>Viridiplantae</taxon>
        <taxon>Streptophyta</taxon>
        <taxon>Embryophyta</taxon>
        <taxon>Tracheophyta</taxon>
        <taxon>Spermatophyta</taxon>
        <taxon>Magnoliopsida</taxon>
        <taxon>eudicotyledons</taxon>
        <taxon>Gunneridae</taxon>
        <taxon>Pentapetalae</taxon>
        <taxon>rosids</taxon>
        <taxon>fabids</taxon>
        <taxon>Cucurbitales</taxon>
        <taxon>Cucurbitaceae</taxon>
        <taxon>Benincaseae</taxon>
        <taxon>Cucumis</taxon>
    </lineage>
</organism>
<accession>A0ABM3L8R8</accession>
<sequence length="93" mass="10774">MQIKRLDFPNDFFFGTSTSFYQIEGGYVEDGRGKRKIKDNNTGDLADNHYHMFMEDIELMDSMAMNADQLSISWTRILPKSTVNNIHMDCVKS</sequence>
<evidence type="ECO:0000256" key="1">
    <source>
        <dbReference type="ARBA" id="ARBA00010838"/>
    </source>
</evidence>
<comment type="similarity">
    <text evidence="1 2">Belongs to the glycosyl hydrolase 1 family.</text>
</comment>
<protein>
    <submittedName>
        <fullName evidence="4">Probable inactive beta-glucosidase 14</fullName>
    </submittedName>
</protein>
<dbReference type="PANTHER" id="PTHR10353">
    <property type="entry name" value="GLYCOSYL HYDROLASE"/>
    <property type="match status" value="1"/>
</dbReference>
<reference evidence="4" key="1">
    <citation type="submission" date="2025-08" db="UniProtKB">
        <authorList>
            <consortium name="RefSeq"/>
        </authorList>
    </citation>
    <scope>IDENTIFICATION</scope>
    <source>
        <tissue evidence="4">Stem</tissue>
    </source>
</reference>
<evidence type="ECO:0000256" key="2">
    <source>
        <dbReference type="RuleBase" id="RU003690"/>
    </source>
</evidence>